<keyword evidence="1" id="KW-0472">Membrane</keyword>
<dbReference type="PANTHER" id="PTHR34774:SF1">
    <property type="entry name" value="EPHRIN-A3 PROTEIN"/>
    <property type="match status" value="1"/>
</dbReference>
<protein>
    <submittedName>
        <fullName evidence="2">Plant/F20B17-9 protein</fullName>
    </submittedName>
</protein>
<keyword evidence="1" id="KW-0812">Transmembrane</keyword>
<gene>
    <name evidence="2" type="ORF">G2W53_016905</name>
</gene>
<keyword evidence="1" id="KW-1133">Transmembrane helix</keyword>
<reference evidence="2" key="1">
    <citation type="submission" date="2020-09" db="EMBL/GenBank/DDBJ databases">
        <title>Genome-Enabled Discovery of Anthraquinone Biosynthesis in Senna tora.</title>
        <authorList>
            <person name="Kang S.-H."/>
            <person name="Pandey R.P."/>
            <person name="Lee C.-M."/>
            <person name="Sim J.-S."/>
            <person name="Jeong J.-T."/>
            <person name="Choi B.-S."/>
            <person name="Jung M."/>
            <person name="Ginzburg D."/>
            <person name="Zhao K."/>
            <person name="Won S.Y."/>
            <person name="Oh T.-J."/>
            <person name="Yu Y."/>
            <person name="Kim N.-H."/>
            <person name="Lee O.R."/>
            <person name="Lee T.-H."/>
            <person name="Bashyal P."/>
            <person name="Kim T.-S."/>
            <person name="Lee W.-H."/>
            <person name="Kawkins C."/>
            <person name="Kim C.-K."/>
            <person name="Kim J.S."/>
            <person name="Ahn B.O."/>
            <person name="Rhee S.Y."/>
            <person name="Sohng J.K."/>
        </authorList>
    </citation>
    <scope>NUCLEOTIDE SEQUENCE</scope>
    <source>
        <tissue evidence="2">Leaf</tissue>
    </source>
</reference>
<evidence type="ECO:0000313" key="2">
    <source>
        <dbReference type="EMBL" id="KAF7825741.1"/>
    </source>
</evidence>
<dbReference type="AlphaFoldDB" id="A0A834WNF4"/>
<evidence type="ECO:0000256" key="1">
    <source>
        <dbReference type="SAM" id="Phobius"/>
    </source>
</evidence>
<name>A0A834WNF4_9FABA</name>
<dbReference type="PANTHER" id="PTHR34774">
    <property type="entry name" value="EPHRIN-A3 PROTEIN"/>
    <property type="match status" value="1"/>
</dbReference>
<organism evidence="2 3">
    <name type="scientific">Senna tora</name>
    <dbReference type="NCBI Taxonomy" id="362788"/>
    <lineage>
        <taxon>Eukaryota</taxon>
        <taxon>Viridiplantae</taxon>
        <taxon>Streptophyta</taxon>
        <taxon>Embryophyta</taxon>
        <taxon>Tracheophyta</taxon>
        <taxon>Spermatophyta</taxon>
        <taxon>Magnoliopsida</taxon>
        <taxon>eudicotyledons</taxon>
        <taxon>Gunneridae</taxon>
        <taxon>Pentapetalae</taxon>
        <taxon>rosids</taxon>
        <taxon>fabids</taxon>
        <taxon>Fabales</taxon>
        <taxon>Fabaceae</taxon>
        <taxon>Caesalpinioideae</taxon>
        <taxon>Cassia clade</taxon>
        <taxon>Senna</taxon>
    </lineage>
</organism>
<keyword evidence="3" id="KW-1185">Reference proteome</keyword>
<sequence length="150" mass="17178">MTFENTKQQFPIEIRELKFNSHVRKKSTKTAEKFIQHKSVKKEEKARNHGDELRKVVGKAMVLDSILSSPHHLGSPSFKRRRDELGSWSTLVRRHRFLLTALVLLTFLCTVYLYFAMTFESISPCTGFTGARKVSCHLKHAKSSIGKSKG</sequence>
<evidence type="ECO:0000313" key="3">
    <source>
        <dbReference type="Proteomes" id="UP000634136"/>
    </source>
</evidence>
<dbReference type="Proteomes" id="UP000634136">
    <property type="component" value="Unassembled WGS sequence"/>
</dbReference>
<dbReference type="EMBL" id="JAAIUW010000006">
    <property type="protein sequence ID" value="KAF7825741.1"/>
    <property type="molecule type" value="Genomic_DNA"/>
</dbReference>
<accession>A0A834WNF4</accession>
<dbReference type="OrthoDB" id="2019292at2759"/>
<comment type="caution">
    <text evidence="2">The sequence shown here is derived from an EMBL/GenBank/DDBJ whole genome shotgun (WGS) entry which is preliminary data.</text>
</comment>
<proteinExistence type="predicted"/>
<feature type="transmembrane region" description="Helical" evidence="1">
    <location>
        <begin position="97"/>
        <end position="115"/>
    </location>
</feature>